<feature type="transmembrane region" description="Helical" evidence="3">
    <location>
        <begin position="58"/>
        <end position="75"/>
    </location>
</feature>
<dbReference type="PANTHER" id="PTHR40448">
    <property type="entry name" value="TWO-COMPONENT SENSOR HISTIDINE KINASE"/>
    <property type="match status" value="1"/>
</dbReference>
<evidence type="ECO:0000256" key="3">
    <source>
        <dbReference type="SAM" id="Phobius"/>
    </source>
</evidence>
<dbReference type="Gene3D" id="1.10.287.130">
    <property type="match status" value="1"/>
</dbReference>
<reference evidence="5 6" key="1">
    <citation type="submission" date="2020-07" db="EMBL/GenBank/DDBJ databases">
        <title>Electron transfer.</title>
        <authorList>
            <person name="Huang L."/>
            <person name="Liu X."/>
            <person name="Zhou S."/>
        </authorList>
    </citation>
    <scope>NUCLEOTIDE SEQUENCE [LARGE SCALE GENOMIC DNA]</scope>
    <source>
        <strain evidence="5 6">Lx1</strain>
    </source>
</reference>
<protein>
    <submittedName>
        <fullName evidence="5">GHKL domain-containing protein</fullName>
    </submittedName>
</protein>
<dbReference type="InterPro" id="IPR032834">
    <property type="entry name" value="NatK-like_C"/>
</dbReference>
<dbReference type="RefSeq" id="WP_181602562.1">
    <property type="nucleotide sequence ID" value="NZ_CP059378.1"/>
</dbReference>
<dbReference type="SUPFAM" id="SSF55874">
    <property type="entry name" value="ATPase domain of HSP90 chaperone/DNA topoisomerase II/histidine kinase"/>
    <property type="match status" value="1"/>
</dbReference>
<dbReference type="AlphaFoldDB" id="A0A7D6VR58"/>
<keyword evidence="3" id="KW-1133">Transmembrane helix</keyword>
<evidence type="ECO:0000259" key="4">
    <source>
        <dbReference type="PROSITE" id="PS50109"/>
    </source>
</evidence>
<keyword evidence="1" id="KW-0808">Transferase</keyword>
<keyword evidence="3" id="KW-0812">Transmembrane</keyword>
<keyword evidence="2" id="KW-0902">Two-component regulatory system</keyword>
<accession>A0A7D6VR58</accession>
<dbReference type="InterPro" id="IPR005467">
    <property type="entry name" value="His_kinase_dom"/>
</dbReference>
<proteinExistence type="predicted"/>
<dbReference type="PANTHER" id="PTHR40448:SF1">
    <property type="entry name" value="TWO-COMPONENT SENSOR HISTIDINE KINASE"/>
    <property type="match status" value="1"/>
</dbReference>
<dbReference type="Proteomes" id="UP000512286">
    <property type="component" value="Chromosome"/>
</dbReference>
<organism evidence="5 6">
    <name type="scientific">Clostridium intestinale</name>
    <dbReference type="NCBI Taxonomy" id="36845"/>
    <lineage>
        <taxon>Bacteria</taxon>
        <taxon>Bacillati</taxon>
        <taxon>Bacillota</taxon>
        <taxon>Clostridia</taxon>
        <taxon>Eubacteriales</taxon>
        <taxon>Clostridiaceae</taxon>
        <taxon>Clostridium</taxon>
    </lineage>
</organism>
<dbReference type="GO" id="GO:0042802">
    <property type="term" value="F:identical protein binding"/>
    <property type="evidence" value="ECO:0007669"/>
    <property type="project" value="TreeGrafter"/>
</dbReference>
<feature type="transmembrane region" description="Helical" evidence="3">
    <location>
        <begin position="153"/>
        <end position="173"/>
    </location>
</feature>
<dbReference type="GO" id="GO:0000160">
    <property type="term" value="P:phosphorelay signal transduction system"/>
    <property type="evidence" value="ECO:0007669"/>
    <property type="project" value="UniProtKB-KW"/>
</dbReference>
<feature type="transmembrane region" description="Helical" evidence="3">
    <location>
        <begin position="35"/>
        <end position="52"/>
    </location>
</feature>
<dbReference type="PROSITE" id="PS50109">
    <property type="entry name" value="HIS_KIN"/>
    <property type="match status" value="1"/>
</dbReference>
<sequence length="424" mass="49226">MFTSAVWNFILSYMEIIGIFIVWSKFNYKSKNNIIKYVFLSLIMCTINNVLGYFEFEYIFFINYCLIILFVSFVFKKKLKTTLVEFVIVAIIIMVLQFIILGLFTLTNNFVDIAVITNEEFKGLIINIAMLIMMSTIRRFIPYNNIFISNISLQIIFFYLINAFIYIFIIKSVWELDYTIIERNITKFIIVLLIYIVVNVGFLKELVFLIEEKKSLEAYNRYSKLTVDLVKDVKSKQHDFKNHLSTIYGIVQVSNEKDSREKIKAYIEELSESLLKEQNLISLDNKVLAGIIYSKLQKAEELNINFTYLINSDINTIPVKDYELAEILFNLLDNAFDAVSGHDSIRGVELRIDKEKENSIIHVKNSGATLKNTNVNEIFKKGFSTKGSQRGFGLYNIKSIVDKYGGSIEITTQNDSTEFILIFH</sequence>
<keyword evidence="3" id="KW-0472">Membrane</keyword>
<evidence type="ECO:0000256" key="1">
    <source>
        <dbReference type="ARBA" id="ARBA00022777"/>
    </source>
</evidence>
<dbReference type="EMBL" id="CP059378">
    <property type="protein sequence ID" value="QLY80796.1"/>
    <property type="molecule type" value="Genomic_DNA"/>
</dbReference>
<feature type="transmembrane region" description="Helical" evidence="3">
    <location>
        <begin position="82"/>
        <end position="104"/>
    </location>
</feature>
<evidence type="ECO:0000256" key="2">
    <source>
        <dbReference type="ARBA" id="ARBA00023012"/>
    </source>
</evidence>
<evidence type="ECO:0000313" key="5">
    <source>
        <dbReference type="EMBL" id="QLY80796.1"/>
    </source>
</evidence>
<dbReference type="Pfam" id="PF14501">
    <property type="entry name" value="HATPase_c_5"/>
    <property type="match status" value="1"/>
</dbReference>
<dbReference type="Gene3D" id="3.30.565.10">
    <property type="entry name" value="Histidine kinase-like ATPase, C-terminal domain"/>
    <property type="match status" value="1"/>
</dbReference>
<gene>
    <name evidence="5" type="ORF">HZF06_04190</name>
</gene>
<feature type="transmembrane region" description="Helical" evidence="3">
    <location>
        <begin position="6"/>
        <end position="23"/>
    </location>
</feature>
<dbReference type="KEGG" id="cint:HZF06_04190"/>
<dbReference type="InterPro" id="IPR036890">
    <property type="entry name" value="HATPase_C_sf"/>
</dbReference>
<dbReference type="GO" id="GO:0016301">
    <property type="term" value="F:kinase activity"/>
    <property type="evidence" value="ECO:0007669"/>
    <property type="project" value="UniProtKB-KW"/>
</dbReference>
<dbReference type="SMART" id="SM00387">
    <property type="entry name" value="HATPase_c"/>
    <property type="match status" value="1"/>
</dbReference>
<feature type="transmembrane region" description="Helical" evidence="3">
    <location>
        <begin position="185"/>
        <end position="203"/>
    </location>
</feature>
<feature type="domain" description="Histidine kinase" evidence="4">
    <location>
        <begin position="235"/>
        <end position="424"/>
    </location>
</feature>
<evidence type="ECO:0000313" key="6">
    <source>
        <dbReference type="Proteomes" id="UP000512286"/>
    </source>
</evidence>
<keyword evidence="1" id="KW-0418">Kinase</keyword>
<feature type="transmembrane region" description="Helical" evidence="3">
    <location>
        <begin position="124"/>
        <end position="141"/>
    </location>
</feature>
<name>A0A7D6VR58_9CLOT</name>
<dbReference type="InterPro" id="IPR003594">
    <property type="entry name" value="HATPase_dom"/>
</dbReference>